<reference evidence="1 2" key="1">
    <citation type="submission" date="2015-11" db="EMBL/GenBank/DDBJ databases">
        <title>Description and complete genome sequence of a novel strain predominating in hypersaline microbial mats and representing a new family of the Bacteriodetes phylum.</title>
        <authorList>
            <person name="Spring S."/>
            <person name="Bunk B."/>
            <person name="Sproer C."/>
            <person name="Klenk H.-P."/>
        </authorList>
    </citation>
    <scope>NUCLEOTIDE SEQUENCE [LARGE SCALE GENOMIC DNA]</scope>
    <source>
        <strain evidence="1 2">L21-Spi-D4</strain>
    </source>
</reference>
<sequence>MKHFFSNIALLTYLIGLFGWQVNKHYSGGELFDIKLFAEAEKCCEHNCDCCDDTTDIYQLDVDQDIAQKPEVKIVSIDLFAQFYFVELPKVEINIEHSKTTRPPPVIPYINSISNLQKFLC</sequence>
<dbReference type="PATRIC" id="fig|1307839.3.peg.3932"/>
<evidence type="ECO:0000313" key="1">
    <source>
        <dbReference type="EMBL" id="ALO17274.1"/>
    </source>
</evidence>
<keyword evidence="2" id="KW-1185">Reference proteome</keyword>
<dbReference type="STRING" id="1307839.L21SP5_03676"/>
<dbReference type="InterPro" id="IPR058512">
    <property type="entry name" value="DUF8199"/>
</dbReference>
<dbReference type="EMBL" id="CP013118">
    <property type="protein sequence ID" value="ALO17274.1"/>
    <property type="molecule type" value="Genomic_DNA"/>
</dbReference>
<gene>
    <name evidence="1" type="ORF">L21SP5_03676</name>
</gene>
<dbReference type="KEGG" id="blq:L21SP5_03676"/>
<dbReference type="AlphaFoldDB" id="A0A0S2I4V7"/>
<dbReference type="Pfam" id="PF26622">
    <property type="entry name" value="DUF8199"/>
    <property type="match status" value="1"/>
</dbReference>
<evidence type="ECO:0000313" key="2">
    <source>
        <dbReference type="Proteomes" id="UP000064893"/>
    </source>
</evidence>
<organism evidence="1 2">
    <name type="scientific">Salinivirga cyanobacteriivorans</name>
    <dbReference type="NCBI Taxonomy" id="1307839"/>
    <lineage>
        <taxon>Bacteria</taxon>
        <taxon>Pseudomonadati</taxon>
        <taxon>Bacteroidota</taxon>
        <taxon>Bacteroidia</taxon>
        <taxon>Bacteroidales</taxon>
        <taxon>Salinivirgaceae</taxon>
        <taxon>Salinivirga</taxon>
    </lineage>
</organism>
<accession>A0A0S2I4V7</accession>
<dbReference type="RefSeq" id="WP_057954565.1">
    <property type="nucleotide sequence ID" value="NZ_CP013118.1"/>
</dbReference>
<dbReference type="OrthoDB" id="1120477at2"/>
<dbReference type="Proteomes" id="UP000064893">
    <property type="component" value="Chromosome"/>
</dbReference>
<name>A0A0S2I4V7_9BACT</name>
<protein>
    <submittedName>
        <fullName evidence="1">Uncharacterized protein</fullName>
    </submittedName>
</protein>
<proteinExistence type="predicted"/>